<evidence type="ECO:0000313" key="2">
    <source>
        <dbReference type="EMBL" id="EDT15757.1"/>
    </source>
</evidence>
<sequence>MDNNDFFKLRIFIGVCFALANIIQLIDTFHLFIICFIMLVTSYLVQIILIKKQK</sequence>
<evidence type="ECO:0000313" key="3">
    <source>
        <dbReference type="Proteomes" id="UP000005337"/>
    </source>
</evidence>
<dbReference type="EMBL" id="ABDW01000006">
    <property type="protein sequence ID" value="EDT15757.1"/>
    <property type="molecule type" value="Genomic_DNA"/>
</dbReference>
<protein>
    <submittedName>
        <fullName evidence="2">Uncharacterized protein</fullName>
    </submittedName>
</protein>
<feature type="transmembrane region" description="Helical" evidence="1">
    <location>
        <begin position="29"/>
        <end position="50"/>
    </location>
</feature>
<accession>B1BRA0</accession>
<keyword evidence="1" id="KW-1133">Transmembrane helix</keyword>
<organism evidence="2 3">
    <name type="scientific">Clostridium perfringens E str. JGS1987</name>
    <dbReference type="NCBI Taxonomy" id="451755"/>
    <lineage>
        <taxon>Bacteria</taxon>
        <taxon>Bacillati</taxon>
        <taxon>Bacillota</taxon>
        <taxon>Clostridia</taxon>
        <taxon>Eubacteriales</taxon>
        <taxon>Clostridiaceae</taxon>
        <taxon>Clostridium</taxon>
    </lineage>
</organism>
<proteinExistence type="predicted"/>
<reference evidence="2 3" key="1">
    <citation type="submission" date="2007-07" db="EMBL/GenBank/DDBJ databases">
        <title>Annotation of Clostridium perfringens E str. JGS1987.</title>
        <authorList>
            <person name="Paulsen I."/>
            <person name="Sebastian Y."/>
        </authorList>
    </citation>
    <scope>NUCLEOTIDE SEQUENCE [LARGE SCALE GENOMIC DNA]</scope>
    <source>
        <strain evidence="3">E str. JGS1987</strain>
    </source>
</reference>
<keyword evidence="1" id="KW-0472">Membrane</keyword>
<feature type="transmembrane region" description="Helical" evidence="1">
    <location>
        <begin position="7"/>
        <end position="23"/>
    </location>
</feature>
<dbReference type="Proteomes" id="UP000005337">
    <property type="component" value="Unassembled WGS sequence"/>
</dbReference>
<dbReference type="AlphaFoldDB" id="B1BRA0"/>
<comment type="caution">
    <text evidence="2">The sequence shown here is derived from an EMBL/GenBank/DDBJ whole genome shotgun (WGS) entry which is preliminary data.</text>
</comment>
<evidence type="ECO:0000256" key="1">
    <source>
        <dbReference type="SAM" id="Phobius"/>
    </source>
</evidence>
<gene>
    <name evidence="2" type="ORF">AC3_A0231</name>
</gene>
<name>B1BRA0_CLOPF</name>
<keyword evidence="1" id="KW-0812">Transmembrane</keyword>